<evidence type="ECO:0000313" key="3">
    <source>
        <dbReference type="Proteomes" id="UP000242502"/>
    </source>
</evidence>
<dbReference type="NCBIfam" id="TIGR03605">
    <property type="entry name" value="antibiot_sagB"/>
    <property type="match status" value="1"/>
</dbReference>
<sequence length="285" mass="31553">MYGASGVSDVNFLSLEYLLNFKKSSIDLGPMYGASTYASFSARAALSLVDKKEKHLNNQCQVLALPPPQKIEKSFDSLIRERRSHSEMSGEPLTLGQLSTLLFYGDGVTGDKTFIDPVQDESWPSMSLGEPDPYYVRSAPSGGALYPIDLYLLVSNVDQLENGLYRYRPNSHSLINVRPLSDDDWDAHKKDAATWGDNIHAEKFNITIFYVYSLFKNSRKYGDLGLAFGFIEIGMIAQNIHLAAQALGLASNCIGGGSKVMRERFLNIDGQSQHCLHQMIIGQPG</sequence>
<dbReference type="AlphaFoldDB" id="A0A1D2QQ40"/>
<accession>A0A1D2QQ40</accession>
<dbReference type="EMBL" id="MDLC01000023">
    <property type="protein sequence ID" value="ODS23697.1"/>
    <property type="molecule type" value="Genomic_DNA"/>
</dbReference>
<dbReference type="PANTHER" id="PTHR43745:SF2">
    <property type="entry name" value="NITROREDUCTASE MJ1384-RELATED"/>
    <property type="match status" value="1"/>
</dbReference>
<dbReference type="Gene3D" id="3.40.109.10">
    <property type="entry name" value="NADH Oxidase"/>
    <property type="match status" value="1"/>
</dbReference>
<dbReference type="InterPro" id="IPR020051">
    <property type="entry name" value="SagB-type_dehydrogenase"/>
</dbReference>
<protein>
    <recommendedName>
        <fullName evidence="1">Nitroreductase domain-containing protein</fullName>
    </recommendedName>
</protein>
<dbReference type="STRING" id="62101.AB835_07695"/>
<dbReference type="InterPro" id="IPR029479">
    <property type="entry name" value="Nitroreductase"/>
</dbReference>
<proteinExistence type="predicted"/>
<reference evidence="2 3" key="1">
    <citation type="journal article" date="2016" name="Appl. Environ. Microbiol.">
        <title>Lack of Overt Genome Reduction in the Bryostatin-Producing Bryozoan Symbiont "Candidatus Endobugula sertula".</title>
        <authorList>
            <person name="Miller I.J."/>
            <person name="Vanee N."/>
            <person name="Fong S.S."/>
            <person name="Lim-Fong G.E."/>
            <person name="Kwan J.C."/>
        </authorList>
    </citation>
    <scope>NUCLEOTIDE SEQUENCE [LARGE SCALE GENOMIC DNA]</scope>
    <source>
        <strain evidence="2">AB1-4</strain>
    </source>
</reference>
<feature type="domain" description="Nitroreductase" evidence="1">
    <location>
        <begin position="79"/>
        <end position="282"/>
    </location>
</feature>
<organism evidence="2 3">
    <name type="scientific">Candidatus Endobugula sertula</name>
    <name type="common">Bugula neritina bacterial symbiont</name>
    <dbReference type="NCBI Taxonomy" id="62101"/>
    <lineage>
        <taxon>Bacteria</taxon>
        <taxon>Pseudomonadati</taxon>
        <taxon>Pseudomonadota</taxon>
        <taxon>Gammaproteobacteria</taxon>
        <taxon>Cellvibrionales</taxon>
        <taxon>Cellvibrionaceae</taxon>
        <taxon>Candidatus Endobugula</taxon>
    </lineage>
</organism>
<dbReference type="SUPFAM" id="SSF55469">
    <property type="entry name" value="FMN-dependent nitroreductase-like"/>
    <property type="match status" value="1"/>
</dbReference>
<dbReference type="Proteomes" id="UP000242502">
    <property type="component" value="Unassembled WGS sequence"/>
</dbReference>
<comment type="caution">
    <text evidence="2">The sequence shown here is derived from an EMBL/GenBank/DDBJ whole genome shotgun (WGS) entry which is preliminary data.</text>
</comment>
<evidence type="ECO:0000313" key="2">
    <source>
        <dbReference type="EMBL" id="ODS23697.1"/>
    </source>
</evidence>
<dbReference type="Pfam" id="PF00881">
    <property type="entry name" value="Nitroreductase"/>
    <property type="match status" value="1"/>
</dbReference>
<dbReference type="CDD" id="cd02142">
    <property type="entry name" value="McbC_SagB-like_oxidoreductase"/>
    <property type="match status" value="1"/>
</dbReference>
<gene>
    <name evidence="2" type="ORF">AB835_07695</name>
</gene>
<evidence type="ECO:0000259" key="1">
    <source>
        <dbReference type="Pfam" id="PF00881"/>
    </source>
</evidence>
<name>A0A1D2QQ40_9GAMM</name>
<dbReference type="InterPro" id="IPR000415">
    <property type="entry name" value="Nitroreductase-like"/>
</dbReference>
<dbReference type="InterPro" id="IPR052544">
    <property type="entry name" value="Bacteriocin_Proc_Enz"/>
</dbReference>
<dbReference type="GO" id="GO:0016491">
    <property type="term" value="F:oxidoreductase activity"/>
    <property type="evidence" value="ECO:0007669"/>
    <property type="project" value="InterPro"/>
</dbReference>
<dbReference type="PANTHER" id="PTHR43745">
    <property type="entry name" value="NITROREDUCTASE MJ1384-RELATED"/>
    <property type="match status" value="1"/>
</dbReference>